<protein>
    <submittedName>
        <fullName evidence="1">Uncharacterized protein</fullName>
    </submittedName>
</protein>
<dbReference type="AlphaFoldDB" id="A0AAV4NP37"/>
<proteinExistence type="predicted"/>
<sequence length="103" mass="11660">MPLLHLKRIIFLLHPEPELQASKKKPASSRATAYFQFIIYQKAQIIYLGKSIFLSYCQANSGKSICHLGPAPFIVSALFVAHDLRCVPEPFANETMRRPPFSL</sequence>
<evidence type="ECO:0000313" key="1">
    <source>
        <dbReference type="EMBL" id="GIX86536.1"/>
    </source>
</evidence>
<dbReference type="Proteomes" id="UP001054837">
    <property type="component" value="Unassembled WGS sequence"/>
</dbReference>
<comment type="caution">
    <text evidence="1">The sequence shown here is derived from an EMBL/GenBank/DDBJ whole genome shotgun (WGS) entry which is preliminary data.</text>
</comment>
<organism evidence="1 2">
    <name type="scientific">Caerostris darwini</name>
    <dbReference type="NCBI Taxonomy" id="1538125"/>
    <lineage>
        <taxon>Eukaryota</taxon>
        <taxon>Metazoa</taxon>
        <taxon>Ecdysozoa</taxon>
        <taxon>Arthropoda</taxon>
        <taxon>Chelicerata</taxon>
        <taxon>Arachnida</taxon>
        <taxon>Araneae</taxon>
        <taxon>Araneomorphae</taxon>
        <taxon>Entelegynae</taxon>
        <taxon>Araneoidea</taxon>
        <taxon>Araneidae</taxon>
        <taxon>Caerostris</taxon>
    </lineage>
</organism>
<keyword evidence="2" id="KW-1185">Reference proteome</keyword>
<name>A0AAV4NP37_9ARAC</name>
<dbReference type="EMBL" id="BPLQ01001897">
    <property type="protein sequence ID" value="GIX86536.1"/>
    <property type="molecule type" value="Genomic_DNA"/>
</dbReference>
<gene>
    <name evidence="1" type="ORF">CDAR_180431</name>
</gene>
<evidence type="ECO:0000313" key="2">
    <source>
        <dbReference type="Proteomes" id="UP001054837"/>
    </source>
</evidence>
<reference evidence="1 2" key="1">
    <citation type="submission" date="2021-06" db="EMBL/GenBank/DDBJ databases">
        <title>Caerostris darwini draft genome.</title>
        <authorList>
            <person name="Kono N."/>
            <person name="Arakawa K."/>
        </authorList>
    </citation>
    <scope>NUCLEOTIDE SEQUENCE [LARGE SCALE GENOMIC DNA]</scope>
</reference>
<accession>A0AAV4NP37</accession>